<reference evidence="1 2" key="1">
    <citation type="journal article" date="2014" name="BMC Genomics">
        <title>Comparative genome sequencing reveals chemotype-specific gene clusters in the toxigenic black mold Stachybotrys.</title>
        <authorList>
            <person name="Semeiks J."/>
            <person name="Borek D."/>
            <person name="Otwinowski Z."/>
            <person name="Grishin N.V."/>
        </authorList>
    </citation>
    <scope>NUCLEOTIDE SEQUENCE [LARGE SCALE GENOMIC DNA]</scope>
    <source>
        <strain evidence="2">CBS 109288 / IBT 7711</strain>
    </source>
</reference>
<dbReference type="AlphaFoldDB" id="A0A084AU42"/>
<organism evidence="1 2">
    <name type="scientific">Stachybotrys chartarum (strain CBS 109288 / IBT 7711)</name>
    <name type="common">Toxic black mold</name>
    <name type="synonym">Stilbospora chartarum</name>
    <dbReference type="NCBI Taxonomy" id="1280523"/>
    <lineage>
        <taxon>Eukaryota</taxon>
        <taxon>Fungi</taxon>
        <taxon>Dikarya</taxon>
        <taxon>Ascomycota</taxon>
        <taxon>Pezizomycotina</taxon>
        <taxon>Sordariomycetes</taxon>
        <taxon>Hypocreomycetidae</taxon>
        <taxon>Hypocreales</taxon>
        <taxon>Stachybotryaceae</taxon>
        <taxon>Stachybotrys</taxon>
    </lineage>
</organism>
<gene>
    <name evidence="1" type="ORF">S7711_10381</name>
</gene>
<sequence>MSAIPNSTISGLALVGWKMGELLPYLSPAMTGGGVSKNLFKVMPPAAPPISGAIGSPPSESAVSISPGRLEGRDLLHPHTQAAAKQLNVGFQ</sequence>
<evidence type="ECO:0000313" key="1">
    <source>
        <dbReference type="EMBL" id="KEY68821.1"/>
    </source>
</evidence>
<accession>A0A084AU42</accession>
<name>A0A084AU42_STACB</name>
<proteinExistence type="predicted"/>
<dbReference type="EMBL" id="KL648566">
    <property type="protein sequence ID" value="KEY68821.1"/>
    <property type="molecule type" value="Genomic_DNA"/>
</dbReference>
<dbReference type="Proteomes" id="UP000028045">
    <property type="component" value="Unassembled WGS sequence"/>
</dbReference>
<dbReference type="OrthoDB" id="10454717at2759"/>
<protein>
    <submittedName>
        <fullName evidence="1">Uncharacterized protein</fullName>
    </submittedName>
</protein>
<keyword evidence="2" id="KW-1185">Reference proteome</keyword>
<dbReference type="HOGENOM" id="CLU_2414736_0_0_1"/>
<evidence type="ECO:0000313" key="2">
    <source>
        <dbReference type="Proteomes" id="UP000028045"/>
    </source>
</evidence>